<comment type="similarity">
    <text evidence="1 7">Belongs to the UPF0758 family.</text>
</comment>
<dbReference type="EMBL" id="BJFL01000006">
    <property type="protein sequence ID" value="GDY30208.1"/>
    <property type="molecule type" value="Genomic_DNA"/>
</dbReference>
<feature type="domain" description="MPN" evidence="8">
    <location>
        <begin position="102"/>
        <end position="220"/>
    </location>
</feature>
<keyword evidence="3" id="KW-0479">Metal-binding</keyword>
<evidence type="ECO:0000313" key="9">
    <source>
        <dbReference type="EMBL" id="GDY30208.1"/>
    </source>
</evidence>
<evidence type="ECO:0000259" key="8">
    <source>
        <dbReference type="PROSITE" id="PS50249"/>
    </source>
</evidence>
<name>A0A4D4J645_9PSEU</name>
<dbReference type="InterPro" id="IPR046778">
    <property type="entry name" value="UPF0758_N"/>
</dbReference>
<proteinExistence type="inferred from homology"/>
<dbReference type="InterPro" id="IPR001405">
    <property type="entry name" value="UPF0758"/>
</dbReference>
<keyword evidence="10" id="KW-1185">Reference proteome</keyword>
<dbReference type="InterPro" id="IPR037518">
    <property type="entry name" value="MPN"/>
</dbReference>
<evidence type="ECO:0000256" key="2">
    <source>
        <dbReference type="ARBA" id="ARBA00022670"/>
    </source>
</evidence>
<keyword evidence="2" id="KW-0645">Protease</keyword>
<dbReference type="NCBIfam" id="TIGR00608">
    <property type="entry name" value="radc"/>
    <property type="match status" value="1"/>
</dbReference>
<dbReference type="InterPro" id="IPR025657">
    <property type="entry name" value="RadC_JAB"/>
</dbReference>
<evidence type="ECO:0000256" key="6">
    <source>
        <dbReference type="ARBA" id="ARBA00023049"/>
    </source>
</evidence>
<evidence type="ECO:0000256" key="5">
    <source>
        <dbReference type="ARBA" id="ARBA00022833"/>
    </source>
</evidence>
<keyword evidence="5" id="KW-0862">Zinc</keyword>
<dbReference type="Proteomes" id="UP000298860">
    <property type="component" value="Unassembled WGS sequence"/>
</dbReference>
<sequence>MGLIADLPPGERPRERLFAAGRAALADRELLALLLGTGNKGGIGAHELAERLLTRFGTLHQLVRAHPADLLAVPGVGPAKAAALLAAFELALRSATSTPPASIRSTEDIARLVAPLLANQNRELLVVVVCDSGNRVLGVEPVGTGSAERVSLPVREVLVAVLRRDGRSFALAHNHPGGDPTPSAEDVAGTRRTADAAKASGLRLLDHVVIAGAHWQRVTF</sequence>
<evidence type="ECO:0000256" key="3">
    <source>
        <dbReference type="ARBA" id="ARBA00022723"/>
    </source>
</evidence>
<evidence type="ECO:0000256" key="4">
    <source>
        <dbReference type="ARBA" id="ARBA00022801"/>
    </source>
</evidence>
<dbReference type="AlphaFoldDB" id="A0A4D4J645"/>
<dbReference type="RefSeq" id="WP_225978238.1">
    <property type="nucleotide sequence ID" value="NZ_BJFL01000006.1"/>
</dbReference>
<reference evidence="10" key="1">
    <citation type="submission" date="2019-04" db="EMBL/GenBank/DDBJ databases">
        <title>Draft genome sequence of Pseudonocardiaceae bacterium SL3-2-4.</title>
        <authorList>
            <person name="Ningsih F."/>
            <person name="Yokota A."/>
            <person name="Sakai Y."/>
            <person name="Nanatani K."/>
            <person name="Yabe S."/>
            <person name="Oetari A."/>
            <person name="Sjamsuridzal W."/>
        </authorList>
    </citation>
    <scope>NUCLEOTIDE SEQUENCE [LARGE SCALE GENOMIC DNA]</scope>
    <source>
        <strain evidence="10">SL3-2-4</strain>
    </source>
</reference>
<dbReference type="Gene3D" id="3.40.140.10">
    <property type="entry name" value="Cytidine Deaminase, domain 2"/>
    <property type="match status" value="1"/>
</dbReference>
<dbReference type="SUPFAM" id="SSF47781">
    <property type="entry name" value="RuvA domain 2-like"/>
    <property type="match status" value="1"/>
</dbReference>
<evidence type="ECO:0000256" key="7">
    <source>
        <dbReference type="RuleBase" id="RU003797"/>
    </source>
</evidence>
<dbReference type="Pfam" id="PF04002">
    <property type="entry name" value="RadC"/>
    <property type="match status" value="1"/>
</dbReference>
<dbReference type="PANTHER" id="PTHR30471">
    <property type="entry name" value="DNA REPAIR PROTEIN RADC"/>
    <property type="match status" value="1"/>
</dbReference>
<dbReference type="InterPro" id="IPR010994">
    <property type="entry name" value="RuvA_2-like"/>
</dbReference>
<accession>A0A4D4J645</accession>
<dbReference type="PROSITE" id="PS50249">
    <property type="entry name" value="MPN"/>
    <property type="match status" value="1"/>
</dbReference>
<dbReference type="Pfam" id="PF20582">
    <property type="entry name" value="UPF0758_N"/>
    <property type="match status" value="1"/>
</dbReference>
<organism evidence="9 10">
    <name type="scientific">Gandjariella thermophila</name>
    <dbReference type="NCBI Taxonomy" id="1931992"/>
    <lineage>
        <taxon>Bacteria</taxon>
        <taxon>Bacillati</taxon>
        <taxon>Actinomycetota</taxon>
        <taxon>Actinomycetes</taxon>
        <taxon>Pseudonocardiales</taxon>
        <taxon>Pseudonocardiaceae</taxon>
        <taxon>Gandjariella</taxon>
    </lineage>
</organism>
<dbReference type="GO" id="GO:0046872">
    <property type="term" value="F:metal ion binding"/>
    <property type="evidence" value="ECO:0007669"/>
    <property type="project" value="UniProtKB-KW"/>
</dbReference>
<evidence type="ECO:0000313" key="10">
    <source>
        <dbReference type="Proteomes" id="UP000298860"/>
    </source>
</evidence>
<comment type="caution">
    <text evidence="9">The sequence shown here is derived from an EMBL/GenBank/DDBJ whole genome shotgun (WGS) entry which is preliminary data.</text>
</comment>
<evidence type="ECO:0000256" key="1">
    <source>
        <dbReference type="ARBA" id="ARBA00010243"/>
    </source>
</evidence>
<protein>
    <recommendedName>
        <fullName evidence="8">MPN domain-containing protein</fullName>
    </recommendedName>
</protein>
<dbReference type="GO" id="GO:0008237">
    <property type="term" value="F:metallopeptidase activity"/>
    <property type="evidence" value="ECO:0007669"/>
    <property type="project" value="UniProtKB-KW"/>
</dbReference>
<gene>
    <name evidence="9" type="ORF">GTS_18410</name>
</gene>
<keyword evidence="6" id="KW-0482">Metalloprotease</keyword>
<dbReference type="Gene3D" id="1.10.150.20">
    <property type="entry name" value="5' to 3' exonuclease, C-terminal subdomain"/>
    <property type="match status" value="1"/>
</dbReference>
<keyword evidence="4" id="KW-0378">Hydrolase</keyword>
<dbReference type="GO" id="GO:0006508">
    <property type="term" value="P:proteolysis"/>
    <property type="evidence" value="ECO:0007669"/>
    <property type="project" value="UniProtKB-KW"/>
</dbReference>
<dbReference type="PANTHER" id="PTHR30471:SF3">
    <property type="entry name" value="UPF0758 PROTEIN YEES-RELATED"/>
    <property type="match status" value="1"/>
</dbReference>